<evidence type="ECO:0000313" key="3">
    <source>
        <dbReference type="EMBL" id="UYV65604.1"/>
    </source>
</evidence>
<feature type="chain" id="PRO_5046486909" evidence="2">
    <location>
        <begin position="21"/>
        <end position="145"/>
    </location>
</feature>
<gene>
    <name evidence="3" type="ORF">LAZ67_3004826</name>
</gene>
<evidence type="ECO:0000256" key="2">
    <source>
        <dbReference type="SAM" id="SignalP"/>
    </source>
</evidence>
<protein>
    <submittedName>
        <fullName evidence="3">Uncharacterized protein</fullName>
    </submittedName>
</protein>
<keyword evidence="4" id="KW-1185">Reference proteome</keyword>
<reference evidence="3 4" key="1">
    <citation type="submission" date="2022-01" db="EMBL/GenBank/DDBJ databases">
        <title>A chromosomal length assembly of Cordylochernes scorpioides.</title>
        <authorList>
            <person name="Zeh D."/>
            <person name="Zeh J."/>
        </authorList>
    </citation>
    <scope>NUCLEOTIDE SEQUENCE [LARGE SCALE GENOMIC DNA]</scope>
    <source>
        <strain evidence="3">IN4F17</strain>
        <tissue evidence="3">Whole Body</tissue>
    </source>
</reference>
<evidence type="ECO:0000256" key="1">
    <source>
        <dbReference type="SAM" id="Phobius"/>
    </source>
</evidence>
<keyword evidence="1" id="KW-1133">Transmembrane helix</keyword>
<sequence length="145" mass="16018">MGLSFMALILLSARLHDVDREVTFIQHVLTSWLPSSLPANVTSKIMQELEGLRKEMMAFMMELTSARTTLILSVVFVSIYILSWWWMAFAINQAQEGGSVSLRTVLLLSVFAAVDIAASAGFVLLRIIMVSARLHSCGNDISALL</sequence>
<evidence type="ECO:0000313" key="4">
    <source>
        <dbReference type="Proteomes" id="UP001235939"/>
    </source>
</evidence>
<proteinExistence type="predicted"/>
<accession>A0ABY6KB35</accession>
<dbReference type="EMBL" id="CP092865">
    <property type="protein sequence ID" value="UYV65604.1"/>
    <property type="molecule type" value="Genomic_DNA"/>
</dbReference>
<keyword evidence="1" id="KW-0812">Transmembrane</keyword>
<feature type="transmembrane region" description="Helical" evidence="1">
    <location>
        <begin position="106"/>
        <end position="125"/>
    </location>
</feature>
<organism evidence="3 4">
    <name type="scientific">Cordylochernes scorpioides</name>
    <dbReference type="NCBI Taxonomy" id="51811"/>
    <lineage>
        <taxon>Eukaryota</taxon>
        <taxon>Metazoa</taxon>
        <taxon>Ecdysozoa</taxon>
        <taxon>Arthropoda</taxon>
        <taxon>Chelicerata</taxon>
        <taxon>Arachnida</taxon>
        <taxon>Pseudoscorpiones</taxon>
        <taxon>Cheliferoidea</taxon>
        <taxon>Chernetidae</taxon>
        <taxon>Cordylochernes</taxon>
    </lineage>
</organism>
<dbReference type="Proteomes" id="UP001235939">
    <property type="component" value="Chromosome 03"/>
</dbReference>
<keyword evidence="1" id="KW-0472">Membrane</keyword>
<name>A0ABY6KB35_9ARAC</name>
<feature type="transmembrane region" description="Helical" evidence="1">
    <location>
        <begin position="64"/>
        <end position="86"/>
    </location>
</feature>
<keyword evidence="2" id="KW-0732">Signal</keyword>
<feature type="signal peptide" evidence="2">
    <location>
        <begin position="1"/>
        <end position="20"/>
    </location>
</feature>